<evidence type="ECO:0000256" key="2">
    <source>
        <dbReference type="ARBA" id="ARBA00009784"/>
    </source>
</evidence>
<comment type="similarity">
    <text evidence="2 7">Belongs to the UPF0056 (MarC) family.</text>
</comment>
<keyword evidence="3" id="KW-1003">Cell membrane</keyword>
<feature type="transmembrane region" description="Helical" evidence="7">
    <location>
        <begin position="64"/>
        <end position="83"/>
    </location>
</feature>
<reference evidence="8" key="1">
    <citation type="submission" date="2021-04" db="EMBL/GenBank/DDBJ databases">
        <authorList>
            <person name="Postec A."/>
        </authorList>
    </citation>
    <scope>NUCLEOTIDE SEQUENCE</scope>
    <source>
        <strain evidence="8">F1F22</strain>
    </source>
</reference>
<evidence type="ECO:0000256" key="3">
    <source>
        <dbReference type="ARBA" id="ARBA00022475"/>
    </source>
</evidence>
<keyword evidence="5 7" id="KW-1133">Transmembrane helix</keyword>
<evidence type="ECO:0000256" key="6">
    <source>
        <dbReference type="ARBA" id="ARBA00023136"/>
    </source>
</evidence>
<dbReference type="RefSeq" id="WP_271435237.1">
    <property type="nucleotide sequence ID" value="NZ_CP073355.1"/>
</dbReference>
<dbReference type="PANTHER" id="PTHR33508">
    <property type="entry name" value="UPF0056 MEMBRANE PROTEIN YHCE"/>
    <property type="match status" value="1"/>
</dbReference>
<evidence type="ECO:0000256" key="1">
    <source>
        <dbReference type="ARBA" id="ARBA00004651"/>
    </source>
</evidence>
<dbReference type="AlphaFoldDB" id="A0AAX3BD99"/>
<evidence type="ECO:0000313" key="8">
    <source>
        <dbReference type="EMBL" id="URA10105.1"/>
    </source>
</evidence>
<dbReference type="Proteomes" id="UP001056539">
    <property type="component" value="Chromosome"/>
</dbReference>
<accession>A0AAX3BD99</accession>
<dbReference type="PANTHER" id="PTHR33508:SF1">
    <property type="entry name" value="UPF0056 MEMBRANE PROTEIN YHCE"/>
    <property type="match status" value="1"/>
</dbReference>
<protein>
    <recommendedName>
        <fullName evidence="7">UPF0056 membrane protein</fullName>
    </recommendedName>
</protein>
<reference evidence="8" key="2">
    <citation type="submission" date="2022-06" db="EMBL/GenBank/DDBJ databases">
        <title>Thermospira aquatica gen. nov., sp. nov.</title>
        <authorList>
            <person name="Ben Ali Gam Z."/>
            <person name="Labat M."/>
        </authorList>
    </citation>
    <scope>NUCLEOTIDE SEQUENCE</scope>
    <source>
        <strain evidence="8">F1F22</strain>
    </source>
</reference>
<dbReference type="KEGG" id="taqu:KDW03_11585"/>
<feature type="transmembrane region" description="Helical" evidence="7">
    <location>
        <begin position="39"/>
        <end position="58"/>
    </location>
</feature>
<name>A0AAX3BD99_9SPIR</name>
<dbReference type="Pfam" id="PF01914">
    <property type="entry name" value="MarC"/>
    <property type="match status" value="1"/>
</dbReference>
<sequence length="195" mass="21365">MENFWFCFIPIFVAIDPIGILPFYQSFTYSFSYTKKRSIAWQSVFTAFLVTIVFIFGGKPLLRYLGVSVGDFMIAGGSVLFVISLKDLLSSSTQGQTLDEETLGAFPIGVPLVAGPALLTTVLLTREKYGASMTIGALFLALTITWLMFTFSQRLFEIIGKNGAQIVSKIANLLLAAIAVMLMREGLLLLLGHLS</sequence>
<dbReference type="GO" id="GO:0005886">
    <property type="term" value="C:plasma membrane"/>
    <property type="evidence" value="ECO:0007669"/>
    <property type="project" value="UniProtKB-SubCell"/>
</dbReference>
<feature type="transmembrane region" description="Helical" evidence="7">
    <location>
        <begin position="129"/>
        <end position="149"/>
    </location>
</feature>
<evidence type="ECO:0000313" key="9">
    <source>
        <dbReference type="Proteomes" id="UP001056539"/>
    </source>
</evidence>
<feature type="transmembrane region" description="Helical" evidence="7">
    <location>
        <begin position="103"/>
        <end position="123"/>
    </location>
</feature>
<dbReference type="NCBIfam" id="TIGR00427">
    <property type="entry name" value="NAAT family transporter"/>
    <property type="match status" value="1"/>
</dbReference>
<comment type="subcellular location">
    <subcellularLocation>
        <location evidence="1 7">Cell membrane</location>
        <topology evidence="1 7">Multi-pass membrane protein</topology>
    </subcellularLocation>
</comment>
<dbReference type="InterPro" id="IPR002771">
    <property type="entry name" value="Multi_antbiot-R_MarC"/>
</dbReference>
<gene>
    <name evidence="8" type="ORF">KDW03_11585</name>
</gene>
<evidence type="ECO:0000256" key="4">
    <source>
        <dbReference type="ARBA" id="ARBA00022692"/>
    </source>
</evidence>
<keyword evidence="9" id="KW-1185">Reference proteome</keyword>
<feature type="transmembrane region" description="Helical" evidence="7">
    <location>
        <begin position="6"/>
        <end position="27"/>
    </location>
</feature>
<keyword evidence="6 7" id="KW-0472">Membrane</keyword>
<proteinExistence type="inferred from homology"/>
<keyword evidence="4 7" id="KW-0812">Transmembrane</keyword>
<feature type="transmembrane region" description="Helical" evidence="7">
    <location>
        <begin position="170"/>
        <end position="191"/>
    </location>
</feature>
<evidence type="ECO:0000256" key="7">
    <source>
        <dbReference type="RuleBase" id="RU362048"/>
    </source>
</evidence>
<organism evidence="8 9">
    <name type="scientific">Thermospira aquatica</name>
    <dbReference type="NCBI Taxonomy" id="2828656"/>
    <lineage>
        <taxon>Bacteria</taxon>
        <taxon>Pseudomonadati</taxon>
        <taxon>Spirochaetota</taxon>
        <taxon>Spirochaetia</taxon>
        <taxon>Brevinematales</taxon>
        <taxon>Thermospiraceae</taxon>
        <taxon>Thermospira</taxon>
    </lineage>
</organism>
<dbReference type="EMBL" id="CP073355">
    <property type="protein sequence ID" value="URA10105.1"/>
    <property type="molecule type" value="Genomic_DNA"/>
</dbReference>
<evidence type="ECO:0000256" key="5">
    <source>
        <dbReference type="ARBA" id="ARBA00022989"/>
    </source>
</evidence>